<dbReference type="SUPFAM" id="SSF52540">
    <property type="entry name" value="P-loop containing nucleoside triphosphate hydrolases"/>
    <property type="match status" value="1"/>
</dbReference>
<dbReference type="EMBL" id="JAFFJS010000002">
    <property type="protein sequence ID" value="MBM9432776.1"/>
    <property type="molecule type" value="Genomic_DNA"/>
</dbReference>
<organism evidence="11 12">
    <name type="scientific">Flaviflexus equikiangi</name>
    <dbReference type="NCBI Taxonomy" id="2758573"/>
    <lineage>
        <taxon>Bacteria</taxon>
        <taxon>Bacillati</taxon>
        <taxon>Actinomycetota</taxon>
        <taxon>Actinomycetes</taxon>
        <taxon>Actinomycetales</taxon>
        <taxon>Actinomycetaceae</taxon>
        <taxon>Flaviflexus</taxon>
    </lineage>
</organism>
<gene>
    <name evidence="11" type="ORF">JVW63_03545</name>
</gene>
<dbReference type="PROSITE" id="PS00211">
    <property type="entry name" value="ABC_TRANSPORTER_1"/>
    <property type="match status" value="1"/>
</dbReference>
<comment type="caution">
    <text evidence="11">The sequence shown here is derived from an EMBL/GenBank/DDBJ whole genome shotgun (WGS) entry which is preliminary data.</text>
</comment>
<evidence type="ECO:0000256" key="7">
    <source>
        <dbReference type="ARBA" id="ARBA00022840"/>
    </source>
</evidence>
<evidence type="ECO:0000256" key="2">
    <source>
        <dbReference type="ARBA" id="ARBA00005417"/>
    </source>
</evidence>
<dbReference type="PANTHER" id="PTHR43297:SF14">
    <property type="entry name" value="ATPASE AAA-TYPE CORE DOMAIN-CONTAINING PROTEIN"/>
    <property type="match status" value="1"/>
</dbReference>
<dbReference type="Gene3D" id="3.40.50.300">
    <property type="entry name" value="P-loop containing nucleotide triphosphate hydrolases"/>
    <property type="match status" value="1"/>
</dbReference>
<keyword evidence="3" id="KW-0813">Transport</keyword>
<dbReference type="InterPro" id="IPR027417">
    <property type="entry name" value="P-loop_NTPase"/>
</dbReference>
<evidence type="ECO:0000256" key="6">
    <source>
        <dbReference type="ARBA" id="ARBA00022741"/>
    </source>
</evidence>
<evidence type="ECO:0000259" key="10">
    <source>
        <dbReference type="PROSITE" id="PS50893"/>
    </source>
</evidence>
<evidence type="ECO:0000256" key="4">
    <source>
        <dbReference type="ARBA" id="ARBA00022475"/>
    </source>
</evidence>
<dbReference type="RefSeq" id="WP_187996205.1">
    <property type="nucleotide sequence ID" value="NZ_JACEXG010000002.1"/>
</dbReference>
<keyword evidence="5" id="KW-0997">Cell inner membrane</keyword>
<dbReference type="CDD" id="cd03257">
    <property type="entry name" value="ABC_NikE_OppD_transporters"/>
    <property type="match status" value="1"/>
</dbReference>
<keyword evidence="8" id="KW-1278">Translocase</keyword>
<dbReference type="GO" id="GO:0005524">
    <property type="term" value="F:ATP binding"/>
    <property type="evidence" value="ECO:0007669"/>
    <property type="project" value="UniProtKB-KW"/>
</dbReference>
<dbReference type="Pfam" id="PF00005">
    <property type="entry name" value="ABC_tran"/>
    <property type="match status" value="1"/>
</dbReference>
<sequence length="274" mass="29526">MTLSVTDLSITTEQGSSLLSGCSWEVETGGRLGIIGESGSGKSLTSLAILGLLPDGLTASGSVMLDGRELLSLSEREKRRFRGSRIAMIFQEPLTSLDPLMKVGEQIAGPIRLHHKVSRQASRARAGELLRQVALNDRVANSYPWQLSGGQRQRVAIAMALGCEPDVLIADEPTTALDVTVQADILSLLSELITETGSTLVFITHDLPVIAQVSEDLVVMKDGRVVERTTVHRALTNPGDPYTARLIEAARHVSFAKPDGVQATEPAEEKTHER</sequence>
<comment type="similarity">
    <text evidence="2">Belongs to the ABC transporter superfamily.</text>
</comment>
<protein>
    <submittedName>
        <fullName evidence="11">ABC transporter ATP-binding protein</fullName>
    </submittedName>
</protein>
<proteinExistence type="inferred from homology"/>
<evidence type="ECO:0000256" key="3">
    <source>
        <dbReference type="ARBA" id="ARBA00022448"/>
    </source>
</evidence>
<name>A0ABS2TGW4_9ACTO</name>
<dbReference type="Proteomes" id="UP000705983">
    <property type="component" value="Unassembled WGS sequence"/>
</dbReference>
<evidence type="ECO:0000256" key="9">
    <source>
        <dbReference type="ARBA" id="ARBA00023136"/>
    </source>
</evidence>
<evidence type="ECO:0000256" key="1">
    <source>
        <dbReference type="ARBA" id="ARBA00004202"/>
    </source>
</evidence>
<dbReference type="PROSITE" id="PS50893">
    <property type="entry name" value="ABC_TRANSPORTER_2"/>
    <property type="match status" value="1"/>
</dbReference>
<dbReference type="InterPro" id="IPR003439">
    <property type="entry name" value="ABC_transporter-like_ATP-bd"/>
</dbReference>
<comment type="subcellular location">
    <subcellularLocation>
        <location evidence="1">Cell membrane</location>
        <topology evidence="1">Peripheral membrane protein</topology>
    </subcellularLocation>
</comment>
<dbReference type="InterPro" id="IPR003593">
    <property type="entry name" value="AAA+_ATPase"/>
</dbReference>
<evidence type="ECO:0000313" key="11">
    <source>
        <dbReference type="EMBL" id="MBM9432776.1"/>
    </source>
</evidence>
<evidence type="ECO:0000256" key="5">
    <source>
        <dbReference type="ARBA" id="ARBA00022519"/>
    </source>
</evidence>
<evidence type="ECO:0000313" key="12">
    <source>
        <dbReference type="Proteomes" id="UP000705983"/>
    </source>
</evidence>
<feature type="domain" description="ABC transporter" evidence="10">
    <location>
        <begin position="3"/>
        <end position="247"/>
    </location>
</feature>
<evidence type="ECO:0000256" key="8">
    <source>
        <dbReference type="ARBA" id="ARBA00022967"/>
    </source>
</evidence>
<dbReference type="InterPro" id="IPR050388">
    <property type="entry name" value="ABC_Ni/Peptide_Import"/>
</dbReference>
<dbReference type="SMART" id="SM00382">
    <property type="entry name" value="AAA"/>
    <property type="match status" value="1"/>
</dbReference>
<keyword evidence="12" id="KW-1185">Reference proteome</keyword>
<keyword evidence="9" id="KW-0472">Membrane</keyword>
<accession>A0ABS2TGW4</accession>
<keyword evidence="4" id="KW-1003">Cell membrane</keyword>
<keyword evidence="7 11" id="KW-0067">ATP-binding</keyword>
<reference evidence="12" key="1">
    <citation type="submission" date="2021-02" db="EMBL/GenBank/DDBJ databases">
        <title>Leucobacter sp. CX169.</title>
        <authorList>
            <person name="Cheng Y."/>
        </authorList>
    </citation>
    <scope>NUCLEOTIDE SEQUENCE [LARGE SCALE GENOMIC DNA]</scope>
    <source>
        <strain evidence="12">JY899</strain>
    </source>
</reference>
<dbReference type="PANTHER" id="PTHR43297">
    <property type="entry name" value="OLIGOPEPTIDE TRANSPORT ATP-BINDING PROTEIN APPD"/>
    <property type="match status" value="1"/>
</dbReference>
<dbReference type="InterPro" id="IPR017871">
    <property type="entry name" value="ABC_transporter-like_CS"/>
</dbReference>
<keyword evidence="6" id="KW-0547">Nucleotide-binding</keyword>